<dbReference type="PRINTS" id="PR00385">
    <property type="entry name" value="P450"/>
</dbReference>
<dbReference type="InterPro" id="IPR001128">
    <property type="entry name" value="Cyt_P450"/>
</dbReference>
<evidence type="ECO:0000256" key="6">
    <source>
        <dbReference type="ARBA" id="ARBA00023002"/>
    </source>
</evidence>
<keyword evidence="6" id="KW-0560">Oxidoreductase</keyword>
<evidence type="ECO:0000256" key="9">
    <source>
        <dbReference type="SAM" id="Phobius"/>
    </source>
</evidence>
<evidence type="ECO:0000256" key="3">
    <source>
        <dbReference type="ARBA" id="ARBA00010617"/>
    </source>
</evidence>
<evidence type="ECO:0000256" key="8">
    <source>
        <dbReference type="ARBA" id="ARBA00023033"/>
    </source>
</evidence>
<keyword evidence="9" id="KW-0472">Membrane</keyword>
<comment type="pathway">
    <text evidence="2">Secondary metabolite biosynthesis.</text>
</comment>
<keyword evidence="5" id="KW-0479">Metal-binding</keyword>
<sequence>MSTLHLLTFGLDVKLYVLVAALVVVGFCGYVVYNLCFHPMSTVPGPFWGKISPLWVMSSLWKRKFSTDLAELHQKYGPIVRIAPSEISFSTLEGLETIYHGATPKNGTFSKQGTLQDIITNFILPGPNIITMHDRTTHRKLKGRIEPAFTPKALFQQEPIINAHIKAMCSNLDGVAAASGQDVINITDIVSGMLWNMVSDLAFGEPLLEGQRKPFERFVENCTAAFQAVEALNYCLPLIGPILRLILENVPFPVTSGHIIRADRLHECSTKHHERKDFITSILEDQKATGLTLTDREFQSNMAALFMAGYGTTAISISGILYQILREPAHMQRLQHELRATFQTAEEIEGSAIQHLPYLNACINESLRLLPPINTRFAGRTSPGATISGLYVPEGVFVYADIFTMQRSDAYWSDAGSFRPERWIGAAGSPYAGDARNAFRPFLQGTRACIGKQMALQTLRLVLANLAFRYDMDMVNKDQFVWERDVPSSLVWTNYSRVEVRLSKAGKAGQAEY</sequence>
<proteinExistence type="inferred from homology"/>
<evidence type="ECO:0000256" key="4">
    <source>
        <dbReference type="ARBA" id="ARBA00022617"/>
    </source>
</evidence>
<comment type="caution">
    <text evidence="10">The sequence shown here is derived from an EMBL/GenBank/DDBJ whole genome shotgun (WGS) entry which is preliminary data.</text>
</comment>
<keyword evidence="9" id="KW-0812">Transmembrane</keyword>
<dbReference type="EMBL" id="JAKNSF020000067">
    <property type="protein sequence ID" value="KAK7721994.1"/>
    <property type="molecule type" value="Genomic_DNA"/>
</dbReference>
<accession>A0ABR1P056</accession>
<dbReference type="InterPro" id="IPR002401">
    <property type="entry name" value="Cyt_P450_E_grp-I"/>
</dbReference>
<reference evidence="10 11" key="1">
    <citation type="submission" date="2024-02" db="EMBL/GenBank/DDBJ databases">
        <title>De novo assembly and annotation of 12 fungi associated with fruit tree decline syndrome in Ontario, Canada.</title>
        <authorList>
            <person name="Sulman M."/>
            <person name="Ellouze W."/>
            <person name="Ilyukhin E."/>
        </authorList>
    </citation>
    <scope>NUCLEOTIDE SEQUENCE [LARGE SCALE GENOMIC DNA]</scope>
    <source>
        <strain evidence="10 11">M169</strain>
    </source>
</reference>
<evidence type="ECO:0000256" key="1">
    <source>
        <dbReference type="ARBA" id="ARBA00001971"/>
    </source>
</evidence>
<gene>
    <name evidence="10" type="ORF">SLS63_009274</name>
</gene>
<dbReference type="PANTHER" id="PTHR24305">
    <property type="entry name" value="CYTOCHROME P450"/>
    <property type="match status" value="1"/>
</dbReference>
<keyword evidence="8" id="KW-0503">Monooxygenase</keyword>
<comment type="similarity">
    <text evidence="3">Belongs to the cytochrome P450 family.</text>
</comment>
<keyword evidence="9" id="KW-1133">Transmembrane helix</keyword>
<evidence type="ECO:0000256" key="5">
    <source>
        <dbReference type="ARBA" id="ARBA00022723"/>
    </source>
</evidence>
<feature type="transmembrane region" description="Helical" evidence="9">
    <location>
        <begin position="15"/>
        <end position="33"/>
    </location>
</feature>
<dbReference type="Gene3D" id="1.10.630.10">
    <property type="entry name" value="Cytochrome P450"/>
    <property type="match status" value="1"/>
</dbReference>
<evidence type="ECO:0000313" key="10">
    <source>
        <dbReference type="EMBL" id="KAK7721994.1"/>
    </source>
</evidence>
<evidence type="ECO:0000256" key="7">
    <source>
        <dbReference type="ARBA" id="ARBA00023004"/>
    </source>
</evidence>
<evidence type="ECO:0008006" key="12">
    <source>
        <dbReference type="Google" id="ProtNLM"/>
    </source>
</evidence>
<comment type="cofactor">
    <cofactor evidence="1">
        <name>heme</name>
        <dbReference type="ChEBI" id="CHEBI:30413"/>
    </cofactor>
</comment>
<dbReference type="Proteomes" id="UP001430848">
    <property type="component" value="Unassembled WGS sequence"/>
</dbReference>
<dbReference type="InterPro" id="IPR050121">
    <property type="entry name" value="Cytochrome_P450_monoxygenase"/>
</dbReference>
<dbReference type="PRINTS" id="PR00463">
    <property type="entry name" value="EP450I"/>
</dbReference>
<dbReference type="Pfam" id="PF00067">
    <property type="entry name" value="p450"/>
    <property type="match status" value="1"/>
</dbReference>
<name>A0ABR1P056_DIAER</name>
<dbReference type="InterPro" id="IPR036396">
    <property type="entry name" value="Cyt_P450_sf"/>
</dbReference>
<evidence type="ECO:0000256" key="2">
    <source>
        <dbReference type="ARBA" id="ARBA00005179"/>
    </source>
</evidence>
<protein>
    <recommendedName>
        <fullName evidence="12">Cytochrome P450</fullName>
    </recommendedName>
</protein>
<keyword evidence="4" id="KW-0349">Heme</keyword>
<keyword evidence="11" id="KW-1185">Reference proteome</keyword>
<evidence type="ECO:0000313" key="11">
    <source>
        <dbReference type="Proteomes" id="UP001430848"/>
    </source>
</evidence>
<dbReference type="PANTHER" id="PTHR24305:SF162">
    <property type="entry name" value="P450, PUTATIVE (EUROFUNG)-RELATED"/>
    <property type="match status" value="1"/>
</dbReference>
<feature type="transmembrane region" description="Helical" evidence="9">
    <location>
        <begin position="303"/>
        <end position="325"/>
    </location>
</feature>
<organism evidence="10 11">
    <name type="scientific">Diaporthe eres</name>
    <name type="common">Phomopsis oblonga</name>
    <dbReference type="NCBI Taxonomy" id="83184"/>
    <lineage>
        <taxon>Eukaryota</taxon>
        <taxon>Fungi</taxon>
        <taxon>Dikarya</taxon>
        <taxon>Ascomycota</taxon>
        <taxon>Pezizomycotina</taxon>
        <taxon>Sordariomycetes</taxon>
        <taxon>Sordariomycetidae</taxon>
        <taxon>Diaporthales</taxon>
        <taxon>Diaporthaceae</taxon>
        <taxon>Diaporthe</taxon>
        <taxon>Diaporthe eres species complex</taxon>
    </lineage>
</organism>
<keyword evidence="7" id="KW-0408">Iron</keyword>
<dbReference type="SUPFAM" id="SSF48264">
    <property type="entry name" value="Cytochrome P450"/>
    <property type="match status" value="1"/>
</dbReference>